<gene>
    <name evidence="1" type="ORF">TNO020_30003</name>
</gene>
<dbReference type="EMBL" id="OENF01000023">
    <property type="protein sequence ID" value="SOS74760.1"/>
    <property type="molecule type" value="Genomic_DNA"/>
</dbReference>
<dbReference type="OrthoDB" id="9874733at2"/>
<reference evidence="2" key="1">
    <citation type="submission" date="2017-11" db="EMBL/GenBank/DDBJ databases">
        <authorList>
            <person name="Duchaud E."/>
        </authorList>
    </citation>
    <scope>NUCLEOTIDE SEQUENCE [LARGE SCALE GENOMIC DNA]</scope>
    <source>
        <strain evidence="2">Tenacibaculum sp. TNO020</strain>
    </source>
</reference>
<accession>A0A2H1YH44</accession>
<proteinExistence type="predicted"/>
<name>A0A2H1YH44_9FLAO</name>
<sequence length="88" mass="10203">MYKITTDGICNEYNKPYVLICENTPLTAVITDFKRLLLFRGLEFPKDLITKNHGAKIVLKYSFLDSEDTPEKVELTFKVEDLNKQKDS</sequence>
<protein>
    <submittedName>
        <fullName evidence="1">Uncharacterized protein</fullName>
    </submittedName>
</protein>
<evidence type="ECO:0000313" key="2">
    <source>
        <dbReference type="Proteomes" id="UP000234211"/>
    </source>
</evidence>
<dbReference type="RefSeq" id="WP_101917275.1">
    <property type="nucleotide sequence ID" value="NZ_OENF01000023.1"/>
</dbReference>
<dbReference type="Proteomes" id="UP000234211">
    <property type="component" value="Unassembled WGS sequence"/>
</dbReference>
<organism evidence="1 2">
    <name type="scientific">Tenacibaculum piscium</name>
    <dbReference type="NCBI Taxonomy" id="1458515"/>
    <lineage>
        <taxon>Bacteria</taxon>
        <taxon>Pseudomonadati</taxon>
        <taxon>Bacteroidota</taxon>
        <taxon>Flavobacteriia</taxon>
        <taxon>Flavobacteriales</taxon>
        <taxon>Flavobacteriaceae</taxon>
        <taxon>Tenacibaculum</taxon>
    </lineage>
</organism>
<dbReference type="AlphaFoldDB" id="A0A2H1YH44"/>
<keyword evidence="2" id="KW-1185">Reference proteome</keyword>
<evidence type="ECO:0000313" key="1">
    <source>
        <dbReference type="EMBL" id="SOS74760.1"/>
    </source>
</evidence>